<sequence length="240" mass="25765">MDLRTAFEPTGVTAVVGAGGKKSTLYALAAELERAVLTATVRIPPFEDRVERLEVTEDPIGTVRGNGTWPLGVVPGRDGVRDRYLGYDTDRIDELAATTDVPILTKADGARTRWIKAPAEEEPQVPAAADLVVPVASVRAVGERIDEEHVHRPERLASLLDRPPGSRIRPVDVAAVLGDQRGGLKDVPADARVVPLVNMVDDGELRAVAEGIAEELLAVERIGRVVLGRMDRGEVVGVLQ</sequence>
<organism evidence="1 2">
    <name type="scientific">Natronomonas aquatica</name>
    <dbReference type="NCBI Taxonomy" id="2841590"/>
    <lineage>
        <taxon>Archaea</taxon>
        <taxon>Methanobacteriati</taxon>
        <taxon>Methanobacteriota</taxon>
        <taxon>Stenosarchaea group</taxon>
        <taxon>Halobacteria</taxon>
        <taxon>Halobacteriales</taxon>
        <taxon>Natronomonadaceae</taxon>
        <taxon>Natronomonas</taxon>
    </lineage>
</organism>
<evidence type="ECO:0000313" key="2">
    <source>
        <dbReference type="Proteomes" id="UP001139494"/>
    </source>
</evidence>
<proteinExistence type="predicted"/>
<evidence type="ECO:0000313" key="1">
    <source>
        <dbReference type="EMBL" id="MCQ4332771.1"/>
    </source>
</evidence>
<dbReference type="Pfam" id="PF19842">
    <property type="entry name" value="YqeC"/>
    <property type="match status" value="1"/>
</dbReference>
<name>A0A9R1D571_9EURY</name>
<accession>A0A9R1D571</accession>
<protein>
    <submittedName>
        <fullName evidence="1">Selenium-dependent hydroxylase accessory protein YqeC</fullName>
    </submittedName>
</protein>
<dbReference type="EMBL" id="JAHLKM010000003">
    <property type="protein sequence ID" value="MCQ4332771.1"/>
    <property type="molecule type" value="Genomic_DNA"/>
</dbReference>
<dbReference type="Proteomes" id="UP001139494">
    <property type="component" value="Unassembled WGS sequence"/>
</dbReference>
<dbReference type="InterPro" id="IPR017587">
    <property type="entry name" value="YqeC"/>
</dbReference>
<dbReference type="AlphaFoldDB" id="A0A9R1D571"/>
<dbReference type="NCBIfam" id="TIGR03172">
    <property type="entry name" value="selenium cofactor biosynthesis protein YqeC"/>
    <property type="match status" value="1"/>
</dbReference>
<dbReference type="RefSeq" id="WP_256028709.1">
    <property type="nucleotide sequence ID" value="NZ_JAHLKM010000003.1"/>
</dbReference>
<gene>
    <name evidence="1" type="primary">yqeC</name>
    <name evidence="1" type="ORF">KM295_04535</name>
</gene>
<keyword evidence="2" id="KW-1185">Reference proteome</keyword>
<reference evidence="1" key="1">
    <citation type="journal article" date="2023" name="Front. Microbiol.">
        <title>Genomic-based phylogenetic and metabolic analyses of the genus Natronomonas, and description of Natronomonas aquatica sp. nov.</title>
        <authorList>
            <person name="Garcia-Roldan A."/>
            <person name="Duran-Viseras A."/>
            <person name="de la Haba R.R."/>
            <person name="Corral P."/>
            <person name="Sanchez-Porro C."/>
            <person name="Ventosa A."/>
        </authorList>
    </citation>
    <scope>NUCLEOTIDE SEQUENCE</scope>
    <source>
        <strain evidence="1">F2-12</strain>
    </source>
</reference>
<comment type="caution">
    <text evidence="1">The sequence shown here is derived from an EMBL/GenBank/DDBJ whole genome shotgun (WGS) entry which is preliminary data.</text>
</comment>